<sequence>MTKYRMETRVFLLAIVVIFINVLILHKTFSGLERENMIDPGGTNHGHSVNSHSMDKYSIFESRLRKLTEVSIDRSVHLEHIYPLSRGSTTLGCQDIVRMTNYRFLASGWTKAVYSAIYNNKTYAVKTVFPQGRDISSCLEEGYLYDKCFYKAAKKLIKEISLLQTLSHPNIIQVFGFCITSDNLYDVSMVTELGDPVELIRLLQMSWEDRLKVAYDITKLLYFMSHNEFGTISINDFRRQQFVRVNGEIKLSDVDDIGFGDPICQTDDDCAVSFPNANFSLRISCQNLKCVGHNEKKNIFNAGRHFTTFLLPHGVPIGLQPLVDRVVHRYSNVTMNTKQLLHLMDKIVRMYGSGSYLNRTGTHIKVLYNKIPYQDLPGIYDYPCRLSLTGSGCTVSVFDLQEAEALCNADEQCLAFVFSNKQSWTGRTLIHMKSGIGNMNPNRNTNLYVKPTS</sequence>
<feature type="domain" description="Protein kinase" evidence="1">
    <location>
        <begin position="99"/>
        <end position="453"/>
    </location>
</feature>
<dbReference type="PANTHER" id="PTHR46448:SF1">
    <property type="entry name" value="PROTEIN KINASE DOMAIN-CONTAINING PROTEIN"/>
    <property type="match status" value="1"/>
</dbReference>
<evidence type="ECO:0000259" key="1">
    <source>
        <dbReference type="PROSITE" id="PS50011"/>
    </source>
</evidence>
<dbReference type="GO" id="GO:0004715">
    <property type="term" value="F:non-membrane spanning protein tyrosine kinase activity"/>
    <property type="evidence" value="ECO:0007669"/>
    <property type="project" value="InterPro"/>
</dbReference>
<dbReference type="EMBL" id="UYJE01000634">
    <property type="protein sequence ID" value="VDH94684.1"/>
    <property type="molecule type" value="Genomic_DNA"/>
</dbReference>
<dbReference type="PANTHER" id="PTHR46448">
    <property type="entry name" value="PROTEIN KINASE DOMAIN-CONTAINING PROTEIN"/>
    <property type="match status" value="1"/>
</dbReference>
<dbReference type="InterPro" id="IPR001245">
    <property type="entry name" value="Ser-Thr/Tyr_kinase_cat_dom"/>
</dbReference>
<evidence type="ECO:0000313" key="2">
    <source>
        <dbReference type="EMBL" id="VDH94684.1"/>
    </source>
</evidence>
<dbReference type="AlphaFoldDB" id="A0A8B6BTE7"/>
<dbReference type="GO" id="GO:0001501">
    <property type="term" value="P:skeletal system development"/>
    <property type="evidence" value="ECO:0007669"/>
    <property type="project" value="TreeGrafter"/>
</dbReference>
<dbReference type="GO" id="GO:0005576">
    <property type="term" value="C:extracellular region"/>
    <property type="evidence" value="ECO:0007669"/>
    <property type="project" value="TreeGrafter"/>
</dbReference>
<protein>
    <submittedName>
        <fullName evidence="2">Protein kinase domain-containing protein, cytoplasmic</fullName>
    </submittedName>
</protein>
<gene>
    <name evidence="2" type="ORF">MGAL_10B005749</name>
</gene>
<organism evidence="2 3">
    <name type="scientific">Mytilus galloprovincialis</name>
    <name type="common">Mediterranean mussel</name>
    <dbReference type="NCBI Taxonomy" id="29158"/>
    <lineage>
        <taxon>Eukaryota</taxon>
        <taxon>Metazoa</taxon>
        <taxon>Spiralia</taxon>
        <taxon>Lophotrochozoa</taxon>
        <taxon>Mollusca</taxon>
        <taxon>Bivalvia</taxon>
        <taxon>Autobranchia</taxon>
        <taxon>Pteriomorphia</taxon>
        <taxon>Mytilida</taxon>
        <taxon>Mytiloidea</taxon>
        <taxon>Mytilidae</taxon>
        <taxon>Mytilinae</taxon>
        <taxon>Mytilus</taxon>
    </lineage>
</organism>
<dbReference type="PROSITE" id="PS50011">
    <property type="entry name" value="PROTEIN_KINASE_DOM"/>
    <property type="match status" value="1"/>
</dbReference>
<keyword evidence="3" id="KW-1185">Reference proteome</keyword>
<dbReference type="InterPro" id="IPR011009">
    <property type="entry name" value="Kinase-like_dom_sf"/>
</dbReference>
<dbReference type="Gene3D" id="1.10.510.10">
    <property type="entry name" value="Transferase(Phosphotransferase) domain 1"/>
    <property type="match status" value="1"/>
</dbReference>
<dbReference type="InterPro" id="IPR042983">
    <property type="entry name" value="PKDCC"/>
</dbReference>
<comment type="caution">
    <text evidence="2">The sequence shown here is derived from an EMBL/GenBank/DDBJ whole genome shotgun (WGS) entry which is preliminary data.</text>
</comment>
<dbReference type="InterPro" id="IPR000719">
    <property type="entry name" value="Prot_kinase_dom"/>
</dbReference>
<dbReference type="GO" id="GO:0005524">
    <property type="term" value="F:ATP binding"/>
    <property type="evidence" value="ECO:0007669"/>
    <property type="project" value="InterPro"/>
</dbReference>
<name>A0A8B6BTE7_MYTGA</name>
<dbReference type="Pfam" id="PF07714">
    <property type="entry name" value="PK_Tyr_Ser-Thr"/>
    <property type="match status" value="1"/>
</dbReference>
<dbReference type="Proteomes" id="UP000596742">
    <property type="component" value="Unassembled WGS sequence"/>
</dbReference>
<dbReference type="OrthoDB" id="4062651at2759"/>
<proteinExistence type="predicted"/>
<keyword evidence="2" id="KW-0418">Kinase</keyword>
<keyword evidence="2" id="KW-0808">Transferase</keyword>
<evidence type="ECO:0000313" key="3">
    <source>
        <dbReference type="Proteomes" id="UP000596742"/>
    </source>
</evidence>
<accession>A0A8B6BTE7</accession>
<reference evidence="2" key="1">
    <citation type="submission" date="2018-11" db="EMBL/GenBank/DDBJ databases">
        <authorList>
            <person name="Alioto T."/>
            <person name="Alioto T."/>
        </authorList>
    </citation>
    <scope>NUCLEOTIDE SEQUENCE</scope>
</reference>
<dbReference type="SUPFAM" id="SSF56112">
    <property type="entry name" value="Protein kinase-like (PK-like)"/>
    <property type="match status" value="1"/>
</dbReference>